<dbReference type="Proteomes" id="UP000295444">
    <property type="component" value="Unassembled WGS sequence"/>
</dbReference>
<protein>
    <submittedName>
        <fullName evidence="2">Phenylacetate-CoA ligase</fullName>
    </submittedName>
</protein>
<dbReference type="InterPro" id="IPR042099">
    <property type="entry name" value="ANL_N_sf"/>
</dbReference>
<comment type="caution">
    <text evidence="2">The sequence shown here is derived from an EMBL/GenBank/DDBJ whole genome shotgun (WGS) entry which is preliminary data.</text>
</comment>
<gene>
    <name evidence="2" type="ORF">EV186_111135</name>
</gene>
<dbReference type="PANTHER" id="PTHR36932">
    <property type="entry name" value="CAPSULAR POLYSACCHARIDE BIOSYNTHESIS PROTEIN"/>
    <property type="match status" value="1"/>
</dbReference>
<dbReference type="Pfam" id="PF00501">
    <property type="entry name" value="AMP-binding"/>
    <property type="match status" value="1"/>
</dbReference>
<keyword evidence="3" id="KW-1185">Reference proteome</keyword>
<dbReference type="InterPro" id="IPR053158">
    <property type="entry name" value="CapK_Type1_Caps_Biosynth"/>
</dbReference>
<dbReference type="RefSeq" id="WP_133854283.1">
    <property type="nucleotide sequence ID" value="NZ_SNXZ01000011.1"/>
</dbReference>
<accession>A0A4R6RSY6</accession>
<dbReference type="InterPro" id="IPR000873">
    <property type="entry name" value="AMP-dep_synth/lig_dom"/>
</dbReference>
<evidence type="ECO:0000259" key="1">
    <source>
        <dbReference type="Pfam" id="PF00501"/>
    </source>
</evidence>
<dbReference type="OrthoDB" id="580775at2"/>
<dbReference type="PANTHER" id="PTHR36932:SF1">
    <property type="entry name" value="CAPSULAR POLYSACCHARIDE BIOSYNTHESIS PROTEIN"/>
    <property type="match status" value="1"/>
</dbReference>
<dbReference type="EMBL" id="SNXZ01000011">
    <property type="protein sequence ID" value="TDP90009.1"/>
    <property type="molecule type" value="Genomic_DNA"/>
</dbReference>
<proteinExistence type="predicted"/>
<dbReference type="Gene3D" id="3.40.50.12780">
    <property type="entry name" value="N-terminal domain of ligase-like"/>
    <property type="match status" value="1"/>
</dbReference>
<dbReference type="GO" id="GO:0016874">
    <property type="term" value="F:ligase activity"/>
    <property type="evidence" value="ECO:0007669"/>
    <property type="project" value="UniProtKB-KW"/>
</dbReference>
<organism evidence="2 3">
    <name type="scientific">Labedaea rhizosphaerae</name>
    <dbReference type="NCBI Taxonomy" id="598644"/>
    <lineage>
        <taxon>Bacteria</taxon>
        <taxon>Bacillati</taxon>
        <taxon>Actinomycetota</taxon>
        <taxon>Actinomycetes</taxon>
        <taxon>Pseudonocardiales</taxon>
        <taxon>Pseudonocardiaceae</taxon>
        <taxon>Labedaea</taxon>
    </lineage>
</organism>
<sequence length="457" mass="49603">MRPDYPVPDYQPMAATALTDAERWPALDPAARARIERLRTHPRAPRYNHECGDRLSPAAVASLLDYRARLADPVSWHPGEPPAWVGELVERVHETVPRYRRARPRSFAELTPMTRNDLLSRVDEHVPDDAGLSDLIVYRTSGSRGPAATVPMTPEFCALDLPVLQHVLAQLGVAFDGSGEVALVNVYHQPVAYQFASASAYLGGAGLLKVNLHEPGWRTPGDVVAFLDDCAPQVVSGNPISLARLAELPLTHRPRAVVSGAMGLGRGLADRLATRFGCPVVDVYGITEAGLIAWRADSGDHRLLPRRLYVEILDAEGNPCPPGVRGEIVVTCDENPLLPLLRYRTGDQAALEERDDGLVLVDLEGRDPVRFRAHDSSWVNSIELTHVLSPLGLAAWQLHQDADSSVTLTLHQVDAPPAAAAVRSLLGDVPLRVVVADLAGDAKPQRYTSDLLGALVD</sequence>
<dbReference type="SUPFAM" id="SSF56801">
    <property type="entry name" value="Acetyl-CoA synthetase-like"/>
    <property type="match status" value="1"/>
</dbReference>
<reference evidence="2 3" key="1">
    <citation type="submission" date="2019-03" db="EMBL/GenBank/DDBJ databases">
        <title>Genomic Encyclopedia of Type Strains, Phase IV (KMG-IV): sequencing the most valuable type-strain genomes for metagenomic binning, comparative biology and taxonomic classification.</title>
        <authorList>
            <person name="Goeker M."/>
        </authorList>
    </citation>
    <scope>NUCLEOTIDE SEQUENCE [LARGE SCALE GENOMIC DNA]</scope>
    <source>
        <strain evidence="2 3">DSM 45361</strain>
    </source>
</reference>
<keyword evidence="2" id="KW-0436">Ligase</keyword>
<feature type="domain" description="AMP-dependent synthetase/ligase" evidence="1">
    <location>
        <begin position="223"/>
        <end position="330"/>
    </location>
</feature>
<dbReference type="AlphaFoldDB" id="A0A4R6RSY6"/>
<evidence type="ECO:0000313" key="3">
    <source>
        <dbReference type="Proteomes" id="UP000295444"/>
    </source>
</evidence>
<evidence type="ECO:0000313" key="2">
    <source>
        <dbReference type="EMBL" id="TDP90009.1"/>
    </source>
</evidence>
<name>A0A4R6RSY6_LABRH</name>